<dbReference type="AlphaFoldDB" id="A0A9X4AWA1"/>
<organism evidence="1 2">
    <name type="scientific">Polyangium jinanense</name>
    <dbReference type="NCBI Taxonomy" id="2829994"/>
    <lineage>
        <taxon>Bacteria</taxon>
        <taxon>Pseudomonadati</taxon>
        <taxon>Myxococcota</taxon>
        <taxon>Polyangia</taxon>
        <taxon>Polyangiales</taxon>
        <taxon>Polyangiaceae</taxon>
        <taxon>Polyangium</taxon>
    </lineage>
</organism>
<name>A0A9X4AWA1_9BACT</name>
<dbReference type="InterPro" id="IPR024453">
    <property type="entry name" value="Peptidase_C92"/>
</dbReference>
<reference evidence="1 2" key="1">
    <citation type="submission" date="2021-04" db="EMBL/GenBank/DDBJ databases">
        <title>Genome analysis of Polyangium sp.</title>
        <authorList>
            <person name="Li Y."/>
            <person name="Wang J."/>
        </authorList>
    </citation>
    <scope>NUCLEOTIDE SEQUENCE [LARGE SCALE GENOMIC DNA]</scope>
    <source>
        <strain evidence="1 2">SDU14</strain>
    </source>
</reference>
<dbReference type="Gene3D" id="3.90.1720.10">
    <property type="entry name" value="endopeptidase domain like (from Nostoc punctiforme)"/>
    <property type="match status" value="1"/>
</dbReference>
<dbReference type="Proteomes" id="UP001151081">
    <property type="component" value="Unassembled WGS sequence"/>
</dbReference>
<dbReference type="RefSeq" id="WP_272421122.1">
    <property type="nucleotide sequence ID" value="NZ_JAGTJJ010000026.1"/>
</dbReference>
<keyword evidence="2" id="KW-1185">Reference proteome</keyword>
<dbReference type="Pfam" id="PF05708">
    <property type="entry name" value="Peptidase_C92"/>
    <property type="match status" value="1"/>
</dbReference>
<protein>
    <submittedName>
        <fullName evidence="1">Protein tyrosine phosphatase</fullName>
    </submittedName>
</protein>
<dbReference type="SUPFAM" id="SSF54001">
    <property type="entry name" value="Cysteine proteinases"/>
    <property type="match status" value="1"/>
</dbReference>
<proteinExistence type="predicted"/>
<gene>
    <name evidence="1" type="ORF">KEG57_31850</name>
</gene>
<comment type="caution">
    <text evidence="1">The sequence shown here is derived from an EMBL/GenBank/DDBJ whole genome shotgun (WGS) entry which is preliminary data.</text>
</comment>
<dbReference type="InterPro" id="IPR038765">
    <property type="entry name" value="Papain-like_cys_pep_sf"/>
</dbReference>
<dbReference type="EMBL" id="JAGTJJ010000026">
    <property type="protein sequence ID" value="MDC3985115.1"/>
    <property type="molecule type" value="Genomic_DNA"/>
</dbReference>
<sequence length="531" mass="58931">MSRRRALRLAALFVVVAVAFALWRRDHEEAGYPFTPDFPGAAGVLARLAPPVLDRAEANDLAELDRVIGRLDAALRNAEAKKTLLGAERIDALRAEDRGAIRDVWSDALEPLLALDALKHRYQGFWSIDYKAHPRLHARAYALAFAALCAEVEAGHRLIELVGGRDVAPKLFDEAREDLGLPPGTFGALRKHLARSRDLAIVPAGEAWFSTWIERHLDDEGGAKLAGLTRARTARAKARLGVEATANVARNKAEVLRGEAFERWFPVQKNVAEWFGDTRVVAEDRRLISDAQITELGRALRPGDIIVERRNWYLSNVGLPGFWPHAALYVGTPEDIQKTFDADPETRARFGVFSEHLARERARGWKELSEKDASEHPHTVIEAVSEGVVAASLEHSCGADYVGALRPRLSLVEIAAAIDRALGFVGRPYDFNFDFGTDDELVCSELVLKAYEPKNDGAPGLRIPFVSIAGRRAVPPTEIVRLFAAEQSREDRQLDFVYFLDGRERKERAIVANADALAQSARRAKWDIVQP</sequence>
<accession>A0A9X4AWA1</accession>
<evidence type="ECO:0000313" key="1">
    <source>
        <dbReference type="EMBL" id="MDC3985115.1"/>
    </source>
</evidence>
<evidence type="ECO:0000313" key="2">
    <source>
        <dbReference type="Proteomes" id="UP001151081"/>
    </source>
</evidence>